<feature type="compositionally biased region" description="Polar residues" evidence="1">
    <location>
        <begin position="497"/>
        <end position="506"/>
    </location>
</feature>
<dbReference type="AlphaFoldDB" id="S9QQE1"/>
<dbReference type="EMBL" id="ANAH02000005">
    <property type="protein sequence ID" value="EPX63509.1"/>
    <property type="molecule type" value="Genomic_DNA"/>
</dbReference>
<protein>
    <submittedName>
        <fullName evidence="2">Uncharacterized protein</fullName>
    </submittedName>
</protein>
<sequence length="521" mass="57179">MPQTQVRRFRKRASIPPEAPLLFGTWDYRAPFLPSGGTIPVAHASNWSDGPGPTGPLFKPGDVRRAWPRPRVPPRRCSDRPARAASAGHPSGTRTRPTILGQEEAHGRMAGVQLASDPLAHRPVLRRRRAHQRDLRIVHVERPAAVSLRDRVQRAEVHHVQRTAAPDVGNTGSRHGVQPLLASAEDSTHQQVTNLGGRHVEDSHQQVRGGELLHRPPARAGGMEDQAVVVGFERSRDLGDAGGRHTEHGESQRRLAVLPWEVASHHAGDRVRRVAEDPAGDLMEAGDVGDRVHHADVRLAHIGRHVAGRDRGHEHLGDSHRQGPHARRDDGRAAGAAEPDHPGDVGTTLHEVEERIRHARYRQAPVVDAKYRDRPVRVVRRHLPRRDIGGNGGWPRTHVHGDRTQTGRRDQPAHEAQFGALGVMATDDVDSRGAPRPASHVRVSPSSVHSRCVRGEKGHLLVHVVPSVHTRRILSRRAAPGTWIAEASRVLSPGSLGPQSSRTSNVHPMLVLPDEREAHSS</sequence>
<evidence type="ECO:0000313" key="3">
    <source>
        <dbReference type="Proteomes" id="UP000011682"/>
    </source>
</evidence>
<reference evidence="2" key="1">
    <citation type="submission" date="2013-05" db="EMBL/GenBank/DDBJ databases">
        <title>Genome assembly of Cystobacter fuscus DSM 2262.</title>
        <authorList>
            <person name="Sharma G."/>
            <person name="Khatri I."/>
            <person name="Kaur C."/>
            <person name="Mayilraj S."/>
            <person name="Subramanian S."/>
        </authorList>
    </citation>
    <scope>NUCLEOTIDE SEQUENCE [LARGE SCALE GENOMIC DNA]</scope>
    <source>
        <strain evidence="2">DSM 2262</strain>
    </source>
</reference>
<comment type="caution">
    <text evidence="2">The sequence shown here is derived from an EMBL/GenBank/DDBJ whole genome shotgun (WGS) entry which is preliminary data.</text>
</comment>
<feature type="region of interest" description="Disordered" evidence="1">
    <location>
        <begin position="491"/>
        <end position="521"/>
    </location>
</feature>
<feature type="region of interest" description="Disordered" evidence="1">
    <location>
        <begin position="387"/>
        <end position="410"/>
    </location>
</feature>
<gene>
    <name evidence="2" type="ORF">D187_005915</name>
</gene>
<feature type="compositionally biased region" description="Basic and acidic residues" evidence="1">
    <location>
        <begin position="399"/>
        <end position="410"/>
    </location>
</feature>
<proteinExistence type="predicted"/>
<organism evidence="2 3">
    <name type="scientific">Cystobacter fuscus (strain ATCC 25194 / DSM 2262 / NBRC 100088 / M29)</name>
    <dbReference type="NCBI Taxonomy" id="1242864"/>
    <lineage>
        <taxon>Bacteria</taxon>
        <taxon>Pseudomonadati</taxon>
        <taxon>Myxococcota</taxon>
        <taxon>Myxococcia</taxon>
        <taxon>Myxococcales</taxon>
        <taxon>Cystobacterineae</taxon>
        <taxon>Archangiaceae</taxon>
        <taxon>Cystobacter</taxon>
    </lineage>
</organism>
<feature type="region of interest" description="Disordered" evidence="1">
    <location>
        <begin position="429"/>
        <end position="448"/>
    </location>
</feature>
<keyword evidence="3" id="KW-1185">Reference proteome</keyword>
<feature type="region of interest" description="Disordered" evidence="1">
    <location>
        <begin position="305"/>
        <end position="346"/>
    </location>
</feature>
<accession>S9QQE1</accession>
<name>S9QQE1_CYSF2</name>
<feature type="compositionally biased region" description="Low complexity" evidence="1">
    <location>
        <begin position="435"/>
        <end position="448"/>
    </location>
</feature>
<feature type="region of interest" description="Disordered" evidence="1">
    <location>
        <begin position="44"/>
        <end position="97"/>
    </location>
</feature>
<feature type="compositionally biased region" description="Basic and acidic residues" evidence="1">
    <location>
        <begin position="307"/>
        <end position="343"/>
    </location>
</feature>
<evidence type="ECO:0000256" key="1">
    <source>
        <dbReference type="SAM" id="MobiDB-lite"/>
    </source>
</evidence>
<dbReference type="Proteomes" id="UP000011682">
    <property type="component" value="Unassembled WGS sequence"/>
</dbReference>
<evidence type="ECO:0000313" key="2">
    <source>
        <dbReference type="EMBL" id="EPX63509.1"/>
    </source>
</evidence>